<dbReference type="EMBL" id="CM056813">
    <property type="protein sequence ID" value="KAJ8639999.1"/>
    <property type="molecule type" value="Genomic_DNA"/>
</dbReference>
<keyword evidence="2" id="KW-1185">Reference proteome</keyword>
<protein>
    <submittedName>
        <fullName evidence="1">Uncharacterized protein</fullName>
    </submittedName>
</protein>
<dbReference type="Proteomes" id="UP001234297">
    <property type="component" value="Chromosome 5"/>
</dbReference>
<gene>
    <name evidence="1" type="ORF">MRB53_016693</name>
</gene>
<proteinExistence type="predicted"/>
<evidence type="ECO:0000313" key="1">
    <source>
        <dbReference type="EMBL" id="KAJ8639999.1"/>
    </source>
</evidence>
<evidence type="ECO:0000313" key="2">
    <source>
        <dbReference type="Proteomes" id="UP001234297"/>
    </source>
</evidence>
<sequence length="223" mass="25698">MSWNGNFTIFYDNKPCPEHKCHSRRVPLPTVMASSSNSGIPFPVQERKRRLSMDQIDSLERSFQEETKLEPERKMKLAQELCLQPRQVAVWFQNRRARWKAKQLERVYYALKQEFDAISRERQKLQEEVVKLKAELRERAAAAATKQWSATGHTDSASVEETVESAIHIHSTGKNNKNNNSNCSSNIDTKLSYQQIGECNYLLNVEDCNSSLPSYWGPLTGYP</sequence>
<reference evidence="1 2" key="1">
    <citation type="journal article" date="2022" name="Hortic Res">
        <title>A haplotype resolved chromosomal level avocado genome allows analysis of novel avocado genes.</title>
        <authorList>
            <person name="Nath O."/>
            <person name="Fletcher S.J."/>
            <person name="Hayward A."/>
            <person name="Shaw L.M."/>
            <person name="Masouleh A.K."/>
            <person name="Furtado A."/>
            <person name="Henry R.J."/>
            <person name="Mitter N."/>
        </authorList>
    </citation>
    <scope>NUCLEOTIDE SEQUENCE [LARGE SCALE GENOMIC DNA]</scope>
    <source>
        <strain evidence="2">cv. Hass</strain>
    </source>
</reference>
<name>A0ACC2M2T2_PERAE</name>
<accession>A0ACC2M2T2</accession>
<organism evidence="1 2">
    <name type="scientific">Persea americana</name>
    <name type="common">Avocado</name>
    <dbReference type="NCBI Taxonomy" id="3435"/>
    <lineage>
        <taxon>Eukaryota</taxon>
        <taxon>Viridiplantae</taxon>
        <taxon>Streptophyta</taxon>
        <taxon>Embryophyta</taxon>
        <taxon>Tracheophyta</taxon>
        <taxon>Spermatophyta</taxon>
        <taxon>Magnoliopsida</taxon>
        <taxon>Magnoliidae</taxon>
        <taxon>Laurales</taxon>
        <taxon>Lauraceae</taxon>
        <taxon>Persea</taxon>
    </lineage>
</organism>
<comment type="caution">
    <text evidence="1">The sequence shown here is derived from an EMBL/GenBank/DDBJ whole genome shotgun (WGS) entry which is preliminary data.</text>
</comment>